<comment type="caution">
    <text evidence="4">The sequence shown here is derived from an EMBL/GenBank/DDBJ whole genome shotgun (WGS) entry which is preliminary data.</text>
</comment>
<evidence type="ECO:0000256" key="1">
    <source>
        <dbReference type="ARBA" id="ARBA00009129"/>
    </source>
</evidence>
<organism evidence="4 5">
    <name type="scientific">Pseudacidovorax intermedius</name>
    <dbReference type="NCBI Taxonomy" id="433924"/>
    <lineage>
        <taxon>Bacteria</taxon>
        <taxon>Pseudomonadati</taxon>
        <taxon>Pseudomonadota</taxon>
        <taxon>Betaproteobacteria</taxon>
        <taxon>Burkholderiales</taxon>
        <taxon>Comamonadaceae</taxon>
        <taxon>Pseudacidovorax</taxon>
    </lineage>
</organism>
<dbReference type="EMBL" id="LDSL01000249">
    <property type="protein sequence ID" value="KTT10328.1"/>
    <property type="molecule type" value="Genomic_DNA"/>
</dbReference>
<comment type="similarity">
    <text evidence="1">Belongs to the UPF0337 (CsbD) family.</text>
</comment>
<sequence>MLNKIEGTVQNLAGRVQDALGRATGDKRTQFEGKARQLGGKAQSGYGELLGQVRSRVSKNPIGALAVVGAAAFAFAALKSKR</sequence>
<feature type="transmembrane region" description="Helical" evidence="2">
    <location>
        <begin position="61"/>
        <end position="78"/>
    </location>
</feature>
<evidence type="ECO:0000259" key="3">
    <source>
        <dbReference type="Pfam" id="PF05532"/>
    </source>
</evidence>
<evidence type="ECO:0000313" key="4">
    <source>
        <dbReference type="EMBL" id="KTT10328.1"/>
    </source>
</evidence>
<dbReference type="InterPro" id="IPR036629">
    <property type="entry name" value="YjbJ_sf"/>
</dbReference>
<dbReference type="Pfam" id="PF05532">
    <property type="entry name" value="CsbD"/>
    <property type="match status" value="1"/>
</dbReference>
<proteinExistence type="inferred from homology"/>
<name>A0A147GKV2_9BURK</name>
<accession>A0A147GKV2</accession>
<keyword evidence="2" id="KW-0812">Transmembrane</keyword>
<dbReference type="Proteomes" id="UP000072741">
    <property type="component" value="Unassembled WGS sequence"/>
</dbReference>
<evidence type="ECO:0000313" key="5">
    <source>
        <dbReference type="Proteomes" id="UP000072741"/>
    </source>
</evidence>
<feature type="domain" description="CsbD-like" evidence="3">
    <location>
        <begin position="3"/>
        <end position="53"/>
    </location>
</feature>
<keyword evidence="5" id="KW-1185">Reference proteome</keyword>
<gene>
    <name evidence="4" type="ORF">NS331_25040</name>
</gene>
<dbReference type="InterPro" id="IPR008462">
    <property type="entry name" value="CsbD"/>
</dbReference>
<keyword evidence="2" id="KW-1133">Transmembrane helix</keyword>
<dbReference type="AlphaFoldDB" id="A0A147GKV2"/>
<evidence type="ECO:0000256" key="2">
    <source>
        <dbReference type="SAM" id="Phobius"/>
    </source>
</evidence>
<keyword evidence="2" id="KW-0472">Membrane</keyword>
<dbReference type="SUPFAM" id="SSF69047">
    <property type="entry name" value="Hypothetical protein YjbJ"/>
    <property type="match status" value="1"/>
</dbReference>
<dbReference type="OrthoDB" id="8637255at2"/>
<dbReference type="RefSeq" id="WP_058644591.1">
    <property type="nucleotide sequence ID" value="NZ_LDSL01000249.1"/>
</dbReference>
<reference evidence="4 5" key="1">
    <citation type="journal article" date="2016" name="Front. Microbiol.">
        <title>Genomic Resource of Rice Seed Associated Bacteria.</title>
        <authorList>
            <person name="Midha S."/>
            <person name="Bansal K."/>
            <person name="Sharma S."/>
            <person name="Kumar N."/>
            <person name="Patil P.P."/>
            <person name="Chaudhry V."/>
            <person name="Patil P.B."/>
        </authorList>
    </citation>
    <scope>NUCLEOTIDE SEQUENCE [LARGE SCALE GENOMIC DNA]</scope>
    <source>
        <strain evidence="4 5">NS331</strain>
    </source>
</reference>
<dbReference type="Gene3D" id="1.10.1470.10">
    <property type="entry name" value="YjbJ"/>
    <property type="match status" value="1"/>
</dbReference>
<protein>
    <recommendedName>
        <fullName evidence="3">CsbD-like domain-containing protein</fullName>
    </recommendedName>
</protein>